<dbReference type="SUPFAM" id="SSF51735">
    <property type="entry name" value="NAD(P)-binding Rossmann-fold domains"/>
    <property type="match status" value="1"/>
</dbReference>
<dbReference type="PANTHER" id="PTHR10491">
    <property type="entry name" value="DTDP-4-DEHYDRORHAMNOSE REDUCTASE"/>
    <property type="match status" value="1"/>
</dbReference>
<evidence type="ECO:0000313" key="5">
    <source>
        <dbReference type="Proteomes" id="UP000270678"/>
    </source>
</evidence>
<protein>
    <recommendedName>
        <fullName evidence="2">dTDP-4-dehydrorhamnose reductase</fullName>
        <ecNumber evidence="2">1.1.1.133</ecNumber>
    </recommendedName>
</protein>
<evidence type="ECO:0000256" key="1">
    <source>
        <dbReference type="ARBA" id="ARBA00010944"/>
    </source>
</evidence>
<dbReference type="PANTHER" id="PTHR10491:SF4">
    <property type="entry name" value="METHIONINE ADENOSYLTRANSFERASE 2 SUBUNIT BETA"/>
    <property type="match status" value="1"/>
</dbReference>
<dbReference type="InterPro" id="IPR036291">
    <property type="entry name" value="NAD(P)-bd_dom_sf"/>
</dbReference>
<dbReference type="OrthoDB" id="9785372at2"/>
<dbReference type="EMBL" id="CP034346">
    <property type="protein sequence ID" value="AZS17582.1"/>
    <property type="molecule type" value="Genomic_DNA"/>
</dbReference>
<dbReference type="UniPathway" id="UPA00124"/>
<dbReference type="Pfam" id="PF04321">
    <property type="entry name" value="RmlD_sub_bind"/>
    <property type="match status" value="1"/>
</dbReference>
<feature type="domain" description="RmlD-like substrate binding" evidence="3">
    <location>
        <begin position="12"/>
        <end position="286"/>
    </location>
</feature>
<keyword evidence="5" id="KW-1185">Reference proteome</keyword>
<comment type="pathway">
    <text evidence="2">Carbohydrate biosynthesis; dTDP-L-rhamnose biosynthesis.</text>
</comment>
<evidence type="ECO:0000313" key="4">
    <source>
        <dbReference type="EMBL" id="AZS17582.1"/>
    </source>
</evidence>
<comment type="function">
    <text evidence="2">Catalyzes the reduction of dTDP-6-deoxy-L-lyxo-4-hexulose to yield dTDP-L-rhamnose.</text>
</comment>
<dbReference type="GO" id="GO:0048269">
    <property type="term" value="C:methionine adenosyltransferase complex"/>
    <property type="evidence" value="ECO:0007669"/>
    <property type="project" value="TreeGrafter"/>
</dbReference>
<dbReference type="GO" id="GO:0019305">
    <property type="term" value="P:dTDP-rhamnose biosynthetic process"/>
    <property type="evidence" value="ECO:0007669"/>
    <property type="project" value="UniProtKB-UniPathway"/>
</dbReference>
<proteinExistence type="inferred from homology"/>
<organism evidence="4 5">
    <name type="scientific">Paenibacillus lutimineralis</name>
    <dbReference type="NCBI Taxonomy" id="2707005"/>
    <lineage>
        <taxon>Bacteria</taxon>
        <taxon>Bacillati</taxon>
        <taxon>Bacillota</taxon>
        <taxon>Bacilli</taxon>
        <taxon>Bacillales</taxon>
        <taxon>Paenibacillaceae</taxon>
        <taxon>Paenibacillus</taxon>
    </lineage>
</organism>
<comment type="similarity">
    <text evidence="1 2">Belongs to the dTDP-4-dehydrorhamnose reductase family.</text>
</comment>
<dbReference type="GO" id="GO:0008831">
    <property type="term" value="F:dTDP-4-dehydrorhamnose reductase activity"/>
    <property type="evidence" value="ECO:0007669"/>
    <property type="project" value="UniProtKB-EC"/>
</dbReference>
<dbReference type="AlphaFoldDB" id="A0A3Q9IF16"/>
<evidence type="ECO:0000256" key="2">
    <source>
        <dbReference type="RuleBase" id="RU364082"/>
    </source>
</evidence>
<keyword evidence="2" id="KW-0560">Oxidoreductase</keyword>
<dbReference type="Gene3D" id="3.90.25.10">
    <property type="entry name" value="UDP-galactose 4-epimerase, domain 1"/>
    <property type="match status" value="1"/>
</dbReference>
<name>A0A3Q9IF16_9BACL</name>
<keyword evidence="2" id="KW-0521">NADP</keyword>
<dbReference type="GO" id="GO:0006556">
    <property type="term" value="P:S-adenosylmethionine biosynthetic process"/>
    <property type="evidence" value="ECO:0007669"/>
    <property type="project" value="TreeGrafter"/>
</dbReference>
<reference evidence="5" key="1">
    <citation type="submission" date="2018-12" db="EMBL/GenBank/DDBJ databases">
        <title>Complete genome sequence of Paenibacillus sp. MBLB1234.</title>
        <authorList>
            <person name="Nam Y.-D."/>
            <person name="Kang J."/>
            <person name="Chung W.-H."/>
            <person name="Park Y.S."/>
        </authorList>
    </citation>
    <scope>NUCLEOTIDE SEQUENCE [LARGE SCALE GENOMIC DNA]</scope>
    <source>
        <strain evidence="5">MBLB1234</strain>
    </source>
</reference>
<evidence type="ECO:0000259" key="3">
    <source>
        <dbReference type="Pfam" id="PF04321"/>
    </source>
</evidence>
<accession>A0A3Q9IF16</accession>
<dbReference type="InterPro" id="IPR029903">
    <property type="entry name" value="RmlD-like-bd"/>
</dbReference>
<dbReference type="InterPro" id="IPR005913">
    <property type="entry name" value="dTDP_dehydrorham_reduct"/>
</dbReference>
<dbReference type="KEGG" id="plut:EI981_26230"/>
<dbReference type="Proteomes" id="UP000270678">
    <property type="component" value="Chromosome"/>
</dbReference>
<gene>
    <name evidence="4" type="ORF">EI981_26230</name>
</gene>
<dbReference type="GO" id="GO:0048270">
    <property type="term" value="F:methionine adenosyltransferase regulator activity"/>
    <property type="evidence" value="ECO:0007669"/>
    <property type="project" value="TreeGrafter"/>
</dbReference>
<dbReference type="Gene3D" id="3.40.50.720">
    <property type="entry name" value="NAD(P)-binding Rossmann-like Domain"/>
    <property type="match status" value="1"/>
</dbReference>
<sequence length="302" mass="33801">MFLTDAQFGGNMRVLLFGATGMLGQAIRKEAIRRGHILFGAARNGEEINVDVNNPVDIITAINEVSPDVIINAAALVNLSECENDPGKAYLVNARPASILSRISLERKIYLIQISTDHYYANDGDNLHQETATIKLVNEYARSKYAGELFALTSPYALVVRTNIVGFRRKLGAPTFIEWVIDSLKNKKQMSLFYDFYTSSIAVSQFSTILFDIIHLNNVYGVFNIASRGVHSKKDFIEALANRFEYQIENPLYCSVHEMSTIQRADSLGLDVSKAEKLLGYYFPEMDQVIDALYLESEEAGT</sequence>
<dbReference type="EC" id="1.1.1.133" evidence="2"/>
<dbReference type="RefSeq" id="WP_127003255.1">
    <property type="nucleotide sequence ID" value="NZ_CP034346.1"/>
</dbReference>